<dbReference type="EMBL" id="BDIP01001601">
    <property type="protein sequence ID" value="GCA62864.1"/>
    <property type="molecule type" value="Genomic_DNA"/>
</dbReference>
<reference evidence="1 2" key="1">
    <citation type="journal article" date="2018" name="PLoS ONE">
        <title>The draft genome of Kipferlia bialata reveals reductive genome evolution in fornicate parasites.</title>
        <authorList>
            <person name="Tanifuji G."/>
            <person name="Takabayashi S."/>
            <person name="Kume K."/>
            <person name="Takagi M."/>
            <person name="Nakayama T."/>
            <person name="Kamikawa R."/>
            <person name="Inagaki Y."/>
            <person name="Hashimoto T."/>
        </authorList>
    </citation>
    <scope>NUCLEOTIDE SEQUENCE [LARGE SCALE GENOMIC DNA]</scope>
    <source>
        <strain evidence="1">NY0173</strain>
    </source>
</reference>
<accession>A0A391NLS2</accession>
<organism evidence="1 2">
    <name type="scientific">Kipferlia bialata</name>
    <dbReference type="NCBI Taxonomy" id="797122"/>
    <lineage>
        <taxon>Eukaryota</taxon>
        <taxon>Metamonada</taxon>
        <taxon>Carpediemonas-like organisms</taxon>
        <taxon>Kipferlia</taxon>
    </lineage>
</organism>
<evidence type="ECO:0000313" key="1">
    <source>
        <dbReference type="EMBL" id="GCA62864.1"/>
    </source>
</evidence>
<comment type="caution">
    <text evidence="1">The sequence shown here is derived from an EMBL/GenBank/DDBJ whole genome shotgun (WGS) entry which is preliminary data.</text>
</comment>
<proteinExistence type="predicted"/>
<keyword evidence="2" id="KW-1185">Reference proteome</keyword>
<protein>
    <submittedName>
        <fullName evidence="1">Uncharacterized protein</fullName>
    </submittedName>
</protein>
<sequence>MSVCVCCAVDLRQAIAVIPGLRTALLGLLRTKVYSLCTRDYELDEYENPTRDLADDELLEVLCSANYTHFDHHLRSTVELGCEYVVDFSVALASTSAATISPKLVMGMYPLTVVTSEDNSNLPEKGDSLDTVGIDLFSSVPDLSAIDQDLTELYNVLETMDLHPEKMTVQIVEGSDYELSAYNVCGI</sequence>
<name>A0A391NLS2_9EUKA</name>
<dbReference type="AlphaFoldDB" id="A0A391NLS2"/>
<evidence type="ECO:0000313" key="2">
    <source>
        <dbReference type="Proteomes" id="UP000265618"/>
    </source>
</evidence>
<gene>
    <name evidence="1" type="ORF">KIPB_006289</name>
</gene>
<dbReference type="Proteomes" id="UP000265618">
    <property type="component" value="Unassembled WGS sequence"/>
</dbReference>